<dbReference type="AlphaFoldDB" id="A0A0V0R9L0"/>
<dbReference type="EMBL" id="LDAU01000006">
    <property type="protein sequence ID" value="KRX11155.1"/>
    <property type="molecule type" value="Genomic_DNA"/>
</dbReference>
<proteinExistence type="predicted"/>
<feature type="compositionally biased region" description="Polar residues" evidence="1">
    <location>
        <begin position="10"/>
        <end position="21"/>
    </location>
</feature>
<organism evidence="2 3">
    <name type="scientific">Pseudocohnilembus persalinus</name>
    <name type="common">Ciliate</name>
    <dbReference type="NCBI Taxonomy" id="266149"/>
    <lineage>
        <taxon>Eukaryota</taxon>
        <taxon>Sar</taxon>
        <taxon>Alveolata</taxon>
        <taxon>Ciliophora</taxon>
        <taxon>Intramacronucleata</taxon>
        <taxon>Oligohymenophorea</taxon>
        <taxon>Scuticociliatia</taxon>
        <taxon>Philasterida</taxon>
        <taxon>Pseudocohnilembidae</taxon>
        <taxon>Pseudocohnilembus</taxon>
    </lineage>
</organism>
<comment type="caution">
    <text evidence="2">The sequence shown here is derived from an EMBL/GenBank/DDBJ whole genome shotgun (WGS) entry which is preliminary data.</text>
</comment>
<gene>
    <name evidence="2" type="ORF">PPERSA_10922</name>
</gene>
<accession>A0A0V0R9L0</accession>
<feature type="region of interest" description="Disordered" evidence="1">
    <location>
        <begin position="1"/>
        <end position="21"/>
    </location>
</feature>
<evidence type="ECO:0000313" key="2">
    <source>
        <dbReference type="EMBL" id="KRX11155.1"/>
    </source>
</evidence>
<evidence type="ECO:0000313" key="3">
    <source>
        <dbReference type="Proteomes" id="UP000054937"/>
    </source>
</evidence>
<protein>
    <submittedName>
        <fullName evidence="2">Uncharacterized protein</fullName>
    </submittedName>
</protein>
<sequence length="100" mass="11577">MKDPDFMKSIGSSSKSRQTYDSEQFGNLGILNSQEHESGLMGKAFKANSWIKGKLNSGSKQEQKIWLCIKKHSKPNNQRLRIQLIKQKQWKFAGYFLKLK</sequence>
<name>A0A0V0R9L0_PSEPJ</name>
<keyword evidence="3" id="KW-1185">Reference proteome</keyword>
<dbReference type="Proteomes" id="UP000054937">
    <property type="component" value="Unassembled WGS sequence"/>
</dbReference>
<evidence type="ECO:0000256" key="1">
    <source>
        <dbReference type="SAM" id="MobiDB-lite"/>
    </source>
</evidence>
<dbReference type="InParanoid" id="A0A0V0R9L0"/>
<reference evidence="2 3" key="1">
    <citation type="journal article" date="2015" name="Sci. Rep.">
        <title>Genome of the facultative scuticociliatosis pathogen Pseudocohnilembus persalinus provides insight into its virulence through horizontal gene transfer.</title>
        <authorList>
            <person name="Xiong J."/>
            <person name="Wang G."/>
            <person name="Cheng J."/>
            <person name="Tian M."/>
            <person name="Pan X."/>
            <person name="Warren A."/>
            <person name="Jiang C."/>
            <person name="Yuan D."/>
            <person name="Miao W."/>
        </authorList>
    </citation>
    <scope>NUCLEOTIDE SEQUENCE [LARGE SCALE GENOMIC DNA]</scope>
    <source>
        <strain evidence="2">36N120E</strain>
    </source>
</reference>